<evidence type="ECO:0000313" key="2">
    <source>
        <dbReference type="EMBL" id="MBT1138486.1"/>
    </source>
</evidence>
<dbReference type="SMART" id="SM00257">
    <property type="entry name" value="LysM"/>
    <property type="match status" value="1"/>
</dbReference>
<evidence type="ECO:0000259" key="1">
    <source>
        <dbReference type="PROSITE" id="PS51782"/>
    </source>
</evidence>
<proteinExistence type="predicted"/>
<dbReference type="PROSITE" id="PS51782">
    <property type="entry name" value="LYSM"/>
    <property type="match status" value="1"/>
</dbReference>
<dbReference type="Gene3D" id="3.10.350.10">
    <property type="entry name" value="LysM domain"/>
    <property type="match status" value="1"/>
</dbReference>
<reference evidence="2 3" key="1">
    <citation type="submission" date="2021-01" db="EMBL/GenBank/DDBJ databases">
        <title>High-quality draft genome sequence data of six Lactiplantibacillus plantarum subsp. argentoratensis strains isolated from various Greek sourdoughs.</title>
        <authorList>
            <person name="Syrokou M.K."/>
            <person name="Paramithiotis S."/>
            <person name="Skandamis P.N."/>
            <person name="Drosinos E.H."/>
            <person name="Bosnea L."/>
            <person name="Mataragas M."/>
        </authorList>
    </citation>
    <scope>NUCLEOTIDE SEQUENCE [LARGE SCALE GENOMIC DNA]</scope>
    <source>
        <strain evidence="2 3">LQC 2520</strain>
    </source>
</reference>
<keyword evidence="3" id="KW-1185">Reference proteome</keyword>
<organism evidence="2 3">
    <name type="scientific">Lactiplantibacillus argentoratensis</name>
    <dbReference type="NCBI Taxonomy" id="271881"/>
    <lineage>
        <taxon>Bacteria</taxon>
        <taxon>Bacillati</taxon>
        <taxon>Bacillota</taxon>
        <taxon>Bacilli</taxon>
        <taxon>Lactobacillales</taxon>
        <taxon>Lactobacillaceae</taxon>
        <taxon>Lactiplantibacillus</taxon>
    </lineage>
</organism>
<dbReference type="Proteomes" id="UP000694640">
    <property type="component" value="Unassembled WGS sequence"/>
</dbReference>
<feature type="domain" description="LysM" evidence="1">
    <location>
        <begin position="54"/>
        <end position="98"/>
    </location>
</feature>
<comment type="caution">
    <text evidence="2">The sequence shown here is derived from an EMBL/GenBank/DDBJ whole genome shotgun (WGS) entry which is preliminary data.</text>
</comment>
<dbReference type="EMBL" id="JAEQMM010000003">
    <property type="protein sequence ID" value="MBT1138486.1"/>
    <property type="molecule type" value="Genomic_DNA"/>
</dbReference>
<dbReference type="InterPro" id="IPR036779">
    <property type="entry name" value="LysM_dom_sf"/>
</dbReference>
<name>A0ABS5UIR5_9LACO</name>
<sequence>MRESILAKEETRLLLGSIIIIGIHEKSCNFNTHYCETTLLAIGRWYSKAGYSHTYYTVKYGDSWWAIAQRNGLSVYTLATQNGKTIYSMIHPGNKLIIK</sequence>
<dbReference type="InterPro" id="IPR018392">
    <property type="entry name" value="LysM"/>
</dbReference>
<accession>A0ABS5UIR5</accession>
<evidence type="ECO:0000313" key="3">
    <source>
        <dbReference type="Proteomes" id="UP000694640"/>
    </source>
</evidence>
<protein>
    <submittedName>
        <fullName evidence="2">LysM peptidoglycan-binding domain-containing protein</fullName>
    </submittedName>
</protein>
<dbReference type="Pfam" id="PF01476">
    <property type="entry name" value="LysM"/>
    <property type="match status" value="1"/>
</dbReference>
<gene>
    <name evidence="2" type="ORF">JKL17_10175</name>
</gene>
<dbReference type="CDD" id="cd00118">
    <property type="entry name" value="LysM"/>
    <property type="match status" value="1"/>
</dbReference>
<dbReference type="SUPFAM" id="SSF54106">
    <property type="entry name" value="LysM domain"/>
    <property type="match status" value="1"/>
</dbReference>